<dbReference type="AlphaFoldDB" id="A0AAP8PQS3"/>
<dbReference type="RefSeq" id="WP_059107326.1">
    <property type="nucleotide sequence ID" value="NZ_AP024589.1"/>
</dbReference>
<dbReference type="GeneID" id="64981965"/>
<dbReference type="PANTHER" id="PTHR42887:SF2">
    <property type="entry name" value="OS12G0638800 PROTEIN"/>
    <property type="match status" value="1"/>
</dbReference>
<feature type="domain" description="RsdA/BaiN/AoA(So)-like insert" evidence="5">
    <location>
        <begin position="191"/>
        <end position="358"/>
    </location>
</feature>
<dbReference type="InterPro" id="IPR036188">
    <property type="entry name" value="FAD/NAD-bd_sf"/>
</dbReference>
<dbReference type="Gene3D" id="1.10.8.260">
    <property type="entry name" value="HI0933 insert domain-like"/>
    <property type="match status" value="1"/>
</dbReference>
<dbReference type="Proteomes" id="UP000242470">
    <property type="component" value="Unassembled WGS sequence"/>
</dbReference>
<organism evidence="7 8">
    <name type="scientific">Staphylococcus auricularis</name>
    <dbReference type="NCBI Taxonomy" id="29379"/>
    <lineage>
        <taxon>Bacteria</taxon>
        <taxon>Bacillati</taxon>
        <taxon>Bacillota</taxon>
        <taxon>Bacilli</taxon>
        <taxon>Bacillales</taxon>
        <taxon>Staphylococcaceae</taxon>
        <taxon>Staphylococcus</taxon>
    </lineage>
</organism>
<evidence type="ECO:0000313" key="6">
    <source>
        <dbReference type="EMBL" id="MDN4532845.1"/>
    </source>
</evidence>
<comment type="cofactor">
    <cofactor evidence="1">
        <name>FAD</name>
        <dbReference type="ChEBI" id="CHEBI:57692"/>
    </cofactor>
</comment>
<keyword evidence="2" id="KW-0285">Flavoprotein</keyword>
<evidence type="ECO:0000256" key="3">
    <source>
        <dbReference type="ARBA" id="ARBA00022827"/>
    </source>
</evidence>
<dbReference type="PRINTS" id="PR00411">
    <property type="entry name" value="PNDRDTASEI"/>
</dbReference>
<feature type="domain" description="RsdA/BaiN/AoA(So)-like Rossmann fold-like" evidence="4">
    <location>
        <begin position="3"/>
        <end position="412"/>
    </location>
</feature>
<dbReference type="GO" id="GO:0016491">
    <property type="term" value="F:oxidoreductase activity"/>
    <property type="evidence" value="ECO:0007669"/>
    <property type="project" value="UniProtKB-KW"/>
</dbReference>
<reference evidence="7 8" key="1">
    <citation type="submission" date="2017-08" db="EMBL/GenBank/DDBJ databases">
        <title>Draft genome sequences of 64 type strains of genus Staph aureus.</title>
        <authorList>
            <person name="Cole K."/>
            <person name="Golubchik T."/>
            <person name="Russell J."/>
            <person name="Foster D."/>
            <person name="Llewelyn M."/>
            <person name="Wilson D."/>
            <person name="Crook D."/>
            <person name="Paul J."/>
        </authorList>
    </citation>
    <scope>NUCLEOTIDE SEQUENCE [LARGE SCALE GENOMIC DNA]</scope>
    <source>
        <strain evidence="7 8">NCTC 12101</strain>
    </source>
</reference>
<name>A0AAP8PQS3_9STAP</name>
<dbReference type="EMBL" id="PPQW01000004">
    <property type="protein sequence ID" value="PNZ69359.1"/>
    <property type="molecule type" value="Genomic_DNA"/>
</dbReference>
<evidence type="ECO:0000259" key="4">
    <source>
        <dbReference type="Pfam" id="PF03486"/>
    </source>
</evidence>
<dbReference type="Gene3D" id="2.40.30.10">
    <property type="entry name" value="Translation factors"/>
    <property type="match status" value="1"/>
</dbReference>
<dbReference type="Gene3D" id="3.50.50.60">
    <property type="entry name" value="FAD/NAD(P)-binding domain"/>
    <property type="match status" value="1"/>
</dbReference>
<dbReference type="Proteomes" id="UP001171687">
    <property type="component" value="Unassembled WGS sequence"/>
</dbReference>
<dbReference type="PRINTS" id="PR00368">
    <property type="entry name" value="FADPNR"/>
</dbReference>
<dbReference type="NCBIfam" id="TIGR00275">
    <property type="entry name" value="aminoacetone oxidase family FAD-binding enzyme"/>
    <property type="match status" value="1"/>
</dbReference>
<dbReference type="SUPFAM" id="SSF160996">
    <property type="entry name" value="HI0933 insert domain-like"/>
    <property type="match status" value="1"/>
</dbReference>
<gene>
    <name evidence="7" type="ORF">CD158_01055</name>
    <name evidence="6" type="ORF">QYH67_04470</name>
</gene>
<evidence type="ECO:0000259" key="5">
    <source>
        <dbReference type="Pfam" id="PF22780"/>
    </source>
</evidence>
<dbReference type="InterPro" id="IPR055178">
    <property type="entry name" value="RsdA/BaiN/AoA(So)-like_dom"/>
</dbReference>
<dbReference type="InterPro" id="IPR004792">
    <property type="entry name" value="BaiN-like"/>
</dbReference>
<dbReference type="Pfam" id="PF22780">
    <property type="entry name" value="HI0933_like_1st"/>
    <property type="match status" value="1"/>
</dbReference>
<dbReference type="EMBL" id="JAUHQC010000006">
    <property type="protein sequence ID" value="MDN4532845.1"/>
    <property type="molecule type" value="Genomic_DNA"/>
</dbReference>
<evidence type="ECO:0000313" key="8">
    <source>
        <dbReference type="Proteomes" id="UP000242470"/>
    </source>
</evidence>
<dbReference type="SUPFAM" id="SSF51905">
    <property type="entry name" value="FAD/NAD(P)-binding domain"/>
    <property type="match status" value="1"/>
</dbReference>
<reference evidence="6" key="2">
    <citation type="submission" date="2023-07" db="EMBL/GenBank/DDBJ databases">
        <title>Evaluation of the beneficial properties of pineapple isolates.</title>
        <authorList>
            <person name="Adefiranye O."/>
        </authorList>
    </citation>
    <scope>NUCLEOTIDE SEQUENCE</scope>
    <source>
        <strain evidence="6">PAPLE_T1</strain>
    </source>
</reference>
<keyword evidence="3" id="KW-0274">FAD</keyword>
<dbReference type="InterPro" id="IPR057661">
    <property type="entry name" value="RsdA/BaiN/AoA(So)_Rossmann"/>
</dbReference>
<dbReference type="InterPro" id="IPR023166">
    <property type="entry name" value="BaiN-like_dom_sf"/>
</dbReference>
<comment type="caution">
    <text evidence="7">The sequence shown here is derived from an EMBL/GenBank/DDBJ whole genome shotgun (WGS) entry which is preliminary data.</text>
</comment>
<accession>A0AAP8PQS3</accession>
<sequence length="425" mass="47216">MYQTIVIGGGPSGLMAAVAASENKHRVLLIEKKKGLGRKLKISGGGRCNVTNRLPYAEIIKNIPGNGKFLYSPFSIFDNESIIAFFESRGVKLKEEDHGRMFPVSNKSQDVVDALTRTLEENHVEVKEKTTVQSIKYENQHFIVTLDTGQTVEAQTVVIATGGTSVPQTGSTGDGYKFAKHFDHTITELFPTEVPITSDEPFITSKRLKGLSLKDVALSVLKKNGKPRITHQMDMLFTHFGISGPATLRCSQFVYKEQKNQKRSHVKMQLDVFPELKQHEVEQDIRQRIQQHPDKAVKNSLHGLIEERYLLFMLEQADIDNETTGHHISNNQITQLVTLLISFTFTVNGTLPIDKAFVTGGGVQLKEIQPKTMMSKFVPGLFFSGEVLDIHGYTGGYNITSALVTGHVAGQNAGQFKIEDENSEV</sequence>
<evidence type="ECO:0000256" key="1">
    <source>
        <dbReference type="ARBA" id="ARBA00001974"/>
    </source>
</evidence>
<protein>
    <submittedName>
        <fullName evidence="7">NAD(P)/FAD-dependent oxidoreductase</fullName>
        <ecNumber evidence="6">1.14.13.-</ecNumber>
    </submittedName>
</protein>
<evidence type="ECO:0000313" key="7">
    <source>
        <dbReference type="EMBL" id="PNZ69359.1"/>
    </source>
</evidence>
<dbReference type="EC" id="1.14.13.-" evidence="6"/>
<dbReference type="Pfam" id="PF03486">
    <property type="entry name" value="HI0933_like"/>
    <property type="match status" value="1"/>
</dbReference>
<proteinExistence type="predicted"/>
<dbReference type="PANTHER" id="PTHR42887">
    <property type="entry name" value="OS12G0638800 PROTEIN"/>
    <property type="match status" value="1"/>
</dbReference>
<evidence type="ECO:0000256" key="2">
    <source>
        <dbReference type="ARBA" id="ARBA00022630"/>
    </source>
</evidence>
<keyword evidence="6" id="KW-0560">Oxidoreductase</keyword>